<name>A0ABV8KVS3_9ACTN</name>
<proteinExistence type="predicted"/>
<dbReference type="RefSeq" id="WP_377551509.1">
    <property type="nucleotide sequence ID" value="NZ_JBHSBN010000028.1"/>
</dbReference>
<feature type="DNA-binding region" description="H-T-H motif" evidence="2">
    <location>
        <begin position="48"/>
        <end position="67"/>
    </location>
</feature>
<keyword evidence="1 2" id="KW-0238">DNA-binding</keyword>
<organism evidence="5 6">
    <name type="scientific">Micromonospora zhanjiangensis</name>
    <dbReference type="NCBI Taxonomy" id="1522057"/>
    <lineage>
        <taxon>Bacteria</taxon>
        <taxon>Bacillati</taxon>
        <taxon>Actinomycetota</taxon>
        <taxon>Actinomycetes</taxon>
        <taxon>Micromonosporales</taxon>
        <taxon>Micromonosporaceae</taxon>
        <taxon>Micromonospora</taxon>
    </lineage>
</organism>
<evidence type="ECO:0000259" key="4">
    <source>
        <dbReference type="PROSITE" id="PS50977"/>
    </source>
</evidence>
<sequence length="250" mass="27352">MPATSSPGTPDHCAPRPGRARPLPPDERRAALITATLPLIGRYGKKVTTRQIAEAAGVAEGTIFRVFPDKEALIQAAVATALDPEPLFERIERIDPALPLRERLTELTTVMQDRLITVTNLLLALCMHGPPEDTDEHRRRNDPVNQRIAAAVVRLLEPDQHLLRYPVQEVARLLRLLTFSGSHQLIADGNLLTADQIVAVLLDGVRTHHPDDHDGVRAHDKDDHDGVRPHHPADAAAASADRPSGGNQEC</sequence>
<dbReference type="SUPFAM" id="SSF46689">
    <property type="entry name" value="Homeodomain-like"/>
    <property type="match status" value="1"/>
</dbReference>
<protein>
    <submittedName>
        <fullName evidence="5">TetR/AcrR family transcriptional regulator</fullName>
    </submittedName>
</protein>
<feature type="compositionally biased region" description="Basic and acidic residues" evidence="3">
    <location>
        <begin position="209"/>
        <end position="233"/>
    </location>
</feature>
<gene>
    <name evidence="5" type="ORF">ACFOX0_27880</name>
</gene>
<evidence type="ECO:0000313" key="5">
    <source>
        <dbReference type="EMBL" id="MFC4109736.1"/>
    </source>
</evidence>
<keyword evidence="6" id="KW-1185">Reference proteome</keyword>
<comment type="caution">
    <text evidence="5">The sequence shown here is derived from an EMBL/GenBank/DDBJ whole genome shotgun (WGS) entry which is preliminary data.</text>
</comment>
<feature type="domain" description="HTH tetR-type" evidence="4">
    <location>
        <begin position="26"/>
        <end position="85"/>
    </location>
</feature>
<dbReference type="PRINTS" id="PR00455">
    <property type="entry name" value="HTHTETR"/>
</dbReference>
<dbReference type="Pfam" id="PF00440">
    <property type="entry name" value="TetR_N"/>
    <property type="match status" value="1"/>
</dbReference>
<feature type="region of interest" description="Disordered" evidence="3">
    <location>
        <begin position="209"/>
        <end position="250"/>
    </location>
</feature>
<dbReference type="PANTHER" id="PTHR30055">
    <property type="entry name" value="HTH-TYPE TRANSCRIPTIONAL REGULATOR RUTR"/>
    <property type="match status" value="1"/>
</dbReference>
<evidence type="ECO:0000256" key="3">
    <source>
        <dbReference type="SAM" id="MobiDB-lite"/>
    </source>
</evidence>
<dbReference type="PROSITE" id="PS50977">
    <property type="entry name" value="HTH_TETR_2"/>
    <property type="match status" value="1"/>
</dbReference>
<accession>A0ABV8KVS3</accession>
<evidence type="ECO:0000313" key="6">
    <source>
        <dbReference type="Proteomes" id="UP001595868"/>
    </source>
</evidence>
<dbReference type="EMBL" id="JBHSBN010000028">
    <property type="protein sequence ID" value="MFC4109736.1"/>
    <property type="molecule type" value="Genomic_DNA"/>
</dbReference>
<dbReference type="Gene3D" id="1.10.357.10">
    <property type="entry name" value="Tetracycline Repressor, domain 2"/>
    <property type="match status" value="1"/>
</dbReference>
<feature type="compositionally biased region" description="Low complexity" evidence="3">
    <location>
        <begin position="234"/>
        <end position="244"/>
    </location>
</feature>
<dbReference type="Proteomes" id="UP001595868">
    <property type="component" value="Unassembled WGS sequence"/>
</dbReference>
<dbReference type="InterPro" id="IPR001647">
    <property type="entry name" value="HTH_TetR"/>
</dbReference>
<dbReference type="InterPro" id="IPR050109">
    <property type="entry name" value="HTH-type_TetR-like_transc_reg"/>
</dbReference>
<reference evidence="6" key="1">
    <citation type="journal article" date="2019" name="Int. J. Syst. Evol. Microbiol.">
        <title>The Global Catalogue of Microorganisms (GCM) 10K type strain sequencing project: providing services to taxonomists for standard genome sequencing and annotation.</title>
        <authorList>
            <consortium name="The Broad Institute Genomics Platform"/>
            <consortium name="The Broad Institute Genome Sequencing Center for Infectious Disease"/>
            <person name="Wu L."/>
            <person name="Ma J."/>
        </authorList>
    </citation>
    <scope>NUCLEOTIDE SEQUENCE [LARGE SCALE GENOMIC DNA]</scope>
    <source>
        <strain evidence="6">2902at01</strain>
    </source>
</reference>
<evidence type="ECO:0000256" key="1">
    <source>
        <dbReference type="ARBA" id="ARBA00023125"/>
    </source>
</evidence>
<dbReference type="InterPro" id="IPR009057">
    <property type="entry name" value="Homeodomain-like_sf"/>
</dbReference>
<dbReference type="PANTHER" id="PTHR30055:SF226">
    <property type="entry name" value="HTH-TYPE TRANSCRIPTIONAL REGULATOR PKSA"/>
    <property type="match status" value="1"/>
</dbReference>
<evidence type="ECO:0000256" key="2">
    <source>
        <dbReference type="PROSITE-ProRule" id="PRU00335"/>
    </source>
</evidence>
<feature type="region of interest" description="Disordered" evidence="3">
    <location>
        <begin position="1"/>
        <end position="25"/>
    </location>
</feature>